<dbReference type="EMBL" id="UYRT01089737">
    <property type="protein sequence ID" value="VDN35280.1"/>
    <property type="molecule type" value="Genomic_DNA"/>
</dbReference>
<accession>A0A183EGJ7</accession>
<dbReference type="AlphaFoldDB" id="A0A183EGJ7"/>
<sequence length="76" mass="8425">MLLVPYMVSILAPNNTVREWRDVVFATAAVLVISNALFCWMCSADPEPWALLGLQKTEKDADVKLRLSRGETCANA</sequence>
<proteinExistence type="predicted"/>
<evidence type="ECO:0000313" key="2">
    <source>
        <dbReference type="Proteomes" id="UP000271098"/>
    </source>
</evidence>
<evidence type="ECO:0000313" key="3">
    <source>
        <dbReference type="WBParaSite" id="GPUH_0002011301-mRNA-1"/>
    </source>
</evidence>
<reference evidence="3" key="1">
    <citation type="submission" date="2016-06" db="UniProtKB">
        <authorList>
            <consortium name="WormBaseParasite"/>
        </authorList>
    </citation>
    <scope>IDENTIFICATION</scope>
</reference>
<dbReference type="Proteomes" id="UP000271098">
    <property type="component" value="Unassembled WGS sequence"/>
</dbReference>
<evidence type="ECO:0000313" key="1">
    <source>
        <dbReference type="EMBL" id="VDN35280.1"/>
    </source>
</evidence>
<keyword evidence="2" id="KW-1185">Reference proteome</keyword>
<dbReference type="WBParaSite" id="GPUH_0002011301-mRNA-1">
    <property type="protein sequence ID" value="GPUH_0002011301-mRNA-1"/>
    <property type="gene ID" value="GPUH_0002011301"/>
</dbReference>
<name>A0A183EGJ7_9BILA</name>
<organism evidence="3">
    <name type="scientific">Gongylonema pulchrum</name>
    <dbReference type="NCBI Taxonomy" id="637853"/>
    <lineage>
        <taxon>Eukaryota</taxon>
        <taxon>Metazoa</taxon>
        <taxon>Ecdysozoa</taxon>
        <taxon>Nematoda</taxon>
        <taxon>Chromadorea</taxon>
        <taxon>Rhabditida</taxon>
        <taxon>Spirurina</taxon>
        <taxon>Spiruromorpha</taxon>
        <taxon>Spiruroidea</taxon>
        <taxon>Gongylonematidae</taxon>
        <taxon>Gongylonema</taxon>
    </lineage>
</organism>
<dbReference type="OrthoDB" id="2985014at2759"/>
<reference evidence="1 2" key="2">
    <citation type="submission" date="2018-11" db="EMBL/GenBank/DDBJ databases">
        <authorList>
            <consortium name="Pathogen Informatics"/>
        </authorList>
    </citation>
    <scope>NUCLEOTIDE SEQUENCE [LARGE SCALE GENOMIC DNA]</scope>
</reference>
<protein>
    <submittedName>
        <fullName evidence="3">MFS domain-containing protein</fullName>
    </submittedName>
</protein>
<gene>
    <name evidence="1" type="ORF">GPUH_LOCUS20088</name>
</gene>